<dbReference type="GO" id="GO:0102710">
    <property type="term" value="F:D-inositol-3-phosphate glycosyltransferase activity"/>
    <property type="evidence" value="ECO:0007669"/>
    <property type="project" value="UniProtKB-EC"/>
</dbReference>
<dbReference type="Pfam" id="PF00534">
    <property type="entry name" value="Glycos_transf_1"/>
    <property type="match status" value="1"/>
</dbReference>
<dbReference type="InterPro" id="IPR001296">
    <property type="entry name" value="Glyco_trans_1"/>
</dbReference>
<name>A0A644ZNV7_9ZZZZ</name>
<dbReference type="CDD" id="cd03809">
    <property type="entry name" value="GT4_MtfB-like"/>
    <property type="match status" value="1"/>
</dbReference>
<organism evidence="4">
    <name type="scientific">bioreactor metagenome</name>
    <dbReference type="NCBI Taxonomy" id="1076179"/>
    <lineage>
        <taxon>unclassified sequences</taxon>
        <taxon>metagenomes</taxon>
        <taxon>ecological metagenomes</taxon>
    </lineage>
</organism>
<reference evidence="4" key="1">
    <citation type="submission" date="2019-08" db="EMBL/GenBank/DDBJ databases">
        <authorList>
            <person name="Kucharzyk K."/>
            <person name="Murdoch R.W."/>
            <person name="Higgins S."/>
            <person name="Loffler F."/>
        </authorList>
    </citation>
    <scope>NUCLEOTIDE SEQUENCE</scope>
</reference>
<dbReference type="PANTHER" id="PTHR46401">
    <property type="entry name" value="GLYCOSYLTRANSFERASE WBBK-RELATED"/>
    <property type="match status" value="1"/>
</dbReference>
<sequence>MKLPERKPIIAINTRHWITGQMEGIGRFEMNIAIELSRQHPEAEFHWFFDRRPRIEFPLPENVSTHALFPPARTTSLINIWNNFSVPRVLKKIKADIYLSPDNMNSLRAHCPTIPVIHDINFEHYPYDLPLSFSRFYRKNTPKFVEKAVHVVTVSDFSKNDIVDKYGTRPEKISVVYNGIAAHFCPLNSKVIADTRYRYSHGKPYFFVLGSIHPRKNLVKTIEAYTLFRNQTGCDYPLVISGRELFLNKNLGNFLEKTPYRKDIVFTGYLDNDTLGEVLGSAFALLYLSVFEGFGVPVIEAFASNVPVIASDVTSVPEVAGDAAILVNPHDVSAIASSMKVLVENDALRINLCEKGLKRSLSFSWTESAKTFWRVIEKSLE</sequence>
<dbReference type="Pfam" id="PF13439">
    <property type="entry name" value="Glyco_transf_4"/>
    <property type="match status" value="1"/>
</dbReference>
<accession>A0A644ZNV7</accession>
<dbReference type="PANTHER" id="PTHR46401:SF2">
    <property type="entry name" value="GLYCOSYLTRANSFERASE WBBK-RELATED"/>
    <property type="match status" value="1"/>
</dbReference>
<comment type="caution">
    <text evidence="4">The sequence shown here is derived from an EMBL/GenBank/DDBJ whole genome shotgun (WGS) entry which is preliminary data.</text>
</comment>
<evidence type="ECO:0000313" key="4">
    <source>
        <dbReference type="EMBL" id="MPM42048.1"/>
    </source>
</evidence>
<proteinExistence type="predicted"/>
<evidence type="ECO:0000259" key="3">
    <source>
        <dbReference type="Pfam" id="PF13439"/>
    </source>
</evidence>
<gene>
    <name evidence="4" type="primary">mshA_69</name>
    <name evidence="4" type="ORF">SDC9_88710</name>
</gene>
<keyword evidence="4" id="KW-0328">Glycosyltransferase</keyword>
<feature type="domain" description="Glycosyl transferase family 1" evidence="2">
    <location>
        <begin position="201"/>
        <end position="356"/>
    </location>
</feature>
<evidence type="ECO:0000259" key="2">
    <source>
        <dbReference type="Pfam" id="PF00534"/>
    </source>
</evidence>
<keyword evidence="1 4" id="KW-0808">Transferase</keyword>
<dbReference type="AlphaFoldDB" id="A0A644ZNV7"/>
<dbReference type="Gene3D" id="3.40.50.2000">
    <property type="entry name" value="Glycogen Phosphorylase B"/>
    <property type="match status" value="2"/>
</dbReference>
<dbReference type="InterPro" id="IPR028098">
    <property type="entry name" value="Glyco_trans_4-like_N"/>
</dbReference>
<protein>
    <submittedName>
        <fullName evidence="4">D-inositol-3-phosphate glycosyltransferase</fullName>
        <ecNumber evidence="4">2.4.1.250</ecNumber>
    </submittedName>
</protein>
<dbReference type="EC" id="2.4.1.250" evidence="4"/>
<dbReference type="EMBL" id="VSSQ01009585">
    <property type="protein sequence ID" value="MPM42048.1"/>
    <property type="molecule type" value="Genomic_DNA"/>
</dbReference>
<dbReference type="SUPFAM" id="SSF53756">
    <property type="entry name" value="UDP-Glycosyltransferase/glycogen phosphorylase"/>
    <property type="match status" value="1"/>
</dbReference>
<evidence type="ECO:0000256" key="1">
    <source>
        <dbReference type="ARBA" id="ARBA00022679"/>
    </source>
</evidence>
<feature type="domain" description="Glycosyltransferase subfamily 4-like N-terminal" evidence="3">
    <location>
        <begin position="24"/>
        <end position="180"/>
    </location>
</feature>
<dbReference type="GO" id="GO:0009103">
    <property type="term" value="P:lipopolysaccharide biosynthetic process"/>
    <property type="evidence" value="ECO:0007669"/>
    <property type="project" value="TreeGrafter"/>
</dbReference>